<evidence type="ECO:0000256" key="1">
    <source>
        <dbReference type="SAM" id="Coils"/>
    </source>
</evidence>
<feature type="compositionally biased region" description="Basic and acidic residues" evidence="2">
    <location>
        <begin position="233"/>
        <end position="264"/>
    </location>
</feature>
<feature type="signal peptide" evidence="3">
    <location>
        <begin position="1"/>
        <end position="25"/>
    </location>
</feature>
<feature type="coiled-coil region" evidence="1">
    <location>
        <begin position="78"/>
        <end position="105"/>
    </location>
</feature>
<keyword evidence="3" id="KW-0732">Signal</keyword>
<accession>A0ABT9BDQ5</accession>
<keyword evidence="5" id="KW-1185">Reference proteome</keyword>
<name>A0ABT9BDQ5_9BACT</name>
<reference evidence="4" key="1">
    <citation type="submission" date="2023-07" db="EMBL/GenBank/DDBJ databases">
        <authorList>
            <person name="Kim M.K."/>
        </authorList>
    </citation>
    <scope>NUCLEOTIDE SEQUENCE</scope>
    <source>
        <strain evidence="4">ASUV-10-1</strain>
    </source>
</reference>
<evidence type="ECO:0000256" key="3">
    <source>
        <dbReference type="SAM" id="SignalP"/>
    </source>
</evidence>
<evidence type="ECO:0000313" key="5">
    <source>
        <dbReference type="Proteomes" id="UP001176429"/>
    </source>
</evidence>
<dbReference type="EMBL" id="JAUQSY010000011">
    <property type="protein sequence ID" value="MDO7876396.1"/>
    <property type="molecule type" value="Genomic_DNA"/>
</dbReference>
<evidence type="ECO:0000313" key="4">
    <source>
        <dbReference type="EMBL" id="MDO7876396.1"/>
    </source>
</evidence>
<dbReference type="PROSITE" id="PS51257">
    <property type="entry name" value="PROKAR_LIPOPROTEIN"/>
    <property type="match status" value="1"/>
</dbReference>
<proteinExistence type="predicted"/>
<keyword evidence="1" id="KW-0175">Coiled coil</keyword>
<gene>
    <name evidence="4" type="ORF">Q5H93_16750</name>
</gene>
<evidence type="ECO:0000256" key="2">
    <source>
        <dbReference type="SAM" id="MobiDB-lite"/>
    </source>
</evidence>
<sequence length="283" mass="30971">MLKKHLTLSALAAALLLGGSTIVTSCSQAEKQEASADSQQAYNDFQTFVANTEAKVDAVGDELEADYDRETAELKADYDAKSAAVDKYAEQYDDARRQEMQALRDRYQAAYAKREAAWNSRSTATADGAVVMGQYYKPSNPAATVTATNARSVYEGFVSTVKAHKEQYDINDWRNVNNEWRALDEAYDKVKGDIPARDLAAIQKSKLEYAGVKSWDKTKLRAEQGADAVSSEAKQETAEAKAETADERSKVRRAADNTAHDVKKAGKAVGGAVKDVFDGKDDK</sequence>
<dbReference type="RefSeq" id="WP_305007758.1">
    <property type="nucleotide sequence ID" value="NZ_JAUQSY010000011.1"/>
</dbReference>
<comment type="caution">
    <text evidence="4">The sequence shown here is derived from an EMBL/GenBank/DDBJ whole genome shotgun (WGS) entry which is preliminary data.</text>
</comment>
<evidence type="ECO:0008006" key="6">
    <source>
        <dbReference type="Google" id="ProtNLM"/>
    </source>
</evidence>
<feature type="region of interest" description="Disordered" evidence="2">
    <location>
        <begin position="226"/>
        <end position="267"/>
    </location>
</feature>
<dbReference type="Proteomes" id="UP001176429">
    <property type="component" value="Unassembled WGS sequence"/>
</dbReference>
<organism evidence="4 5">
    <name type="scientific">Hymenobacter aranciens</name>
    <dbReference type="NCBI Taxonomy" id="3063996"/>
    <lineage>
        <taxon>Bacteria</taxon>
        <taxon>Pseudomonadati</taxon>
        <taxon>Bacteroidota</taxon>
        <taxon>Cytophagia</taxon>
        <taxon>Cytophagales</taxon>
        <taxon>Hymenobacteraceae</taxon>
        <taxon>Hymenobacter</taxon>
    </lineage>
</organism>
<feature type="chain" id="PRO_5046156212" description="Lipoprotein" evidence="3">
    <location>
        <begin position="26"/>
        <end position="283"/>
    </location>
</feature>
<protein>
    <recommendedName>
        <fullName evidence="6">Lipoprotein</fullName>
    </recommendedName>
</protein>